<dbReference type="CDD" id="cd02440">
    <property type="entry name" value="AdoMet_MTases"/>
    <property type="match status" value="1"/>
</dbReference>
<dbReference type="Gene3D" id="3.40.50.150">
    <property type="entry name" value="Vaccinia Virus protein VP39"/>
    <property type="match status" value="1"/>
</dbReference>
<dbReference type="PANTHER" id="PTHR43464:SF19">
    <property type="entry name" value="UBIQUINONE BIOSYNTHESIS O-METHYLTRANSFERASE, MITOCHONDRIAL"/>
    <property type="match status" value="1"/>
</dbReference>
<name>A0A1H2W1Y0_THIRO</name>
<gene>
    <name evidence="5" type="ORF">SAMN05421783_1087</name>
</gene>
<reference evidence="6" key="1">
    <citation type="submission" date="2016-10" db="EMBL/GenBank/DDBJ databases">
        <authorList>
            <person name="Varghese N."/>
            <person name="Submissions S."/>
        </authorList>
    </citation>
    <scope>NUCLEOTIDE SEQUENCE [LARGE SCALE GENOMIC DNA]</scope>
    <source>
        <strain evidence="6">DSM 217</strain>
    </source>
</reference>
<dbReference type="InterPro" id="IPR041698">
    <property type="entry name" value="Methyltransf_25"/>
</dbReference>
<evidence type="ECO:0000259" key="4">
    <source>
        <dbReference type="Pfam" id="PF13649"/>
    </source>
</evidence>
<keyword evidence="1 5" id="KW-0489">Methyltransferase</keyword>
<keyword evidence="3" id="KW-0949">S-adenosyl-L-methionine</keyword>
<evidence type="ECO:0000256" key="2">
    <source>
        <dbReference type="ARBA" id="ARBA00022679"/>
    </source>
</evidence>
<dbReference type="STRING" id="1058.SAMN05421783_1087"/>
<dbReference type="Pfam" id="PF13649">
    <property type="entry name" value="Methyltransf_25"/>
    <property type="match status" value="1"/>
</dbReference>
<dbReference type="AlphaFoldDB" id="A0A1H2W1Y0"/>
<evidence type="ECO:0000313" key="5">
    <source>
        <dbReference type="EMBL" id="SDW74555.1"/>
    </source>
</evidence>
<keyword evidence="2 5" id="KW-0808">Transferase</keyword>
<protein>
    <submittedName>
        <fullName evidence="5">Methyltransferase domain-containing protein</fullName>
    </submittedName>
</protein>
<dbReference type="GO" id="GO:0008168">
    <property type="term" value="F:methyltransferase activity"/>
    <property type="evidence" value="ECO:0007669"/>
    <property type="project" value="UniProtKB-KW"/>
</dbReference>
<dbReference type="GO" id="GO:0032259">
    <property type="term" value="P:methylation"/>
    <property type="evidence" value="ECO:0007669"/>
    <property type="project" value="UniProtKB-KW"/>
</dbReference>
<dbReference type="OrthoDB" id="9804312at2"/>
<evidence type="ECO:0000256" key="1">
    <source>
        <dbReference type="ARBA" id="ARBA00022603"/>
    </source>
</evidence>
<feature type="domain" description="Methyltransferase" evidence="4">
    <location>
        <begin position="48"/>
        <end position="134"/>
    </location>
</feature>
<dbReference type="EMBL" id="FNNZ01000008">
    <property type="protein sequence ID" value="SDW74555.1"/>
    <property type="molecule type" value="Genomic_DNA"/>
</dbReference>
<sequence length="199" mass="21628">MTHPTSPNTPDDFARSWDARYQGATAIPQPALVLRQWPHLLPAGGTALDLACGLGGNALWLAERGFRVSAWDLSPTAIARLREGARLRGLHLDARVRDLIAVPPSPESFDLILVAHFLDRDLAPSIAAALCPGGLLFYQTFARESRSSRGPTNPAYRLARNELITLFPDLTIRAYRAEGRLAAPESGLGDLALMVAQRI</sequence>
<dbReference type="InterPro" id="IPR029063">
    <property type="entry name" value="SAM-dependent_MTases_sf"/>
</dbReference>
<keyword evidence="6" id="KW-1185">Reference proteome</keyword>
<evidence type="ECO:0000256" key="3">
    <source>
        <dbReference type="ARBA" id="ARBA00022691"/>
    </source>
</evidence>
<dbReference type="RefSeq" id="WP_093030901.1">
    <property type="nucleotide sequence ID" value="NZ_FNNZ01000008.1"/>
</dbReference>
<dbReference type="Proteomes" id="UP000198816">
    <property type="component" value="Unassembled WGS sequence"/>
</dbReference>
<accession>A0A1H2W1Y0</accession>
<dbReference type="PANTHER" id="PTHR43464">
    <property type="entry name" value="METHYLTRANSFERASE"/>
    <property type="match status" value="1"/>
</dbReference>
<proteinExistence type="predicted"/>
<dbReference type="SUPFAM" id="SSF53335">
    <property type="entry name" value="S-adenosyl-L-methionine-dependent methyltransferases"/>
    <property type="match status" value="1"/>
</dbReference>
<organism evidence="5 6">
    <name type="scientific">Thiocapsa roseopersicina</name>
    <dbReference type="NCBI Taxonomy" id="1058"/>
    <lineage>
        <taxon>Bacteria</taxon>
        <taxon>Pseudomonadati</taxon>
        <taxon>Pseudomonadota</taxon>
        <taxon>Gammaproteobacteria</taxon>
        <taxon>Chromatiales</taxon>
        <taxon>Chromatiaceae</taxon>
        <taxon>Thiocapsa</taxon>
    </lineage>
</organism>
<evidence type="ECO:0000313" key="6">
    <source>
        <dbReference type="Proteomes" id="UP000198816"/>
    </source>
</evidence>